<feature type="transmembrane region" description="Helical" evidence="5">
    <location>
        <begin position="12"/>
        <end position="33"/>
    </location>
</feature>
<dbReference type="InterPro" id="IPR050469">
    <property type="entry name" value="Diguanylate_Cyclase"/>
</dbReference>
<keyword evidence="5" id="KW-0812">Transmembrane</keyword>
<dbReference type="PANTHER" id="PTHR45138">
    <property type="entry name" value="REGULATORY COMPONENTS OF SENSORY TRANSDUCTION SYSTEM"/>
    <property type="match status" value="1"/>
</dbReference>
<reference evidence="8" key="1">
    <citation type="submission" date="2018-08" db="EMBL/GenBank/DDBJ databases">
        <title>Thalassotalea euphylliae genome.</title>
        <authorList>
            <person name="Summers S."/>
            <person name="Rice S.A."/>
            <person name="Freckelton M.L."/>
            <person name="Nedved B.T."/>
            <person name="Hadfield M.G."/>
        </authorList>
    </citation>
    <scope>NUCLEOTIDE SEQUENCE [LARGE SCALE GENOMIC DNA]</scope>
    <source>
        <strain evidence="8">H3</strain>
    </source>
</reference>
<dbReference type="RefSeq" id="WP_116015235.1">
    <property type="nucleotide sequence ID" value="NZ_QUOT01000001.1"/>
</dbReference>
<evidence type="ECO:0000256" key="3">
    <source>
        <dbReference type="ARBA" id="ARBA00034247"/>
    </source>
</evidence>
<dbReference type="SUPFAM" id="SSF55073">
    <property type="entry name" value="Nucleotide cyclase"/>
    <property type="match status" value="1"/>
</dbReference>
<evidence type="ECO:0000256" key="2">
    <source>
        <dbReference type="ARBA" id="ARBA00012528"/>
    </source>
</evidence>
<feature type="coiled-coil region" evidence="4">
    <location>
        <begin position="360"/>
        <end position="405"/>
    </location>
</feature>
<keyword evidence="5" id="KW-0472">Membrane</keyword>
<feature type="domain" description="GGDEF" evidence="6">
    <location>
        <begin position="433"/>
        <end position="573"/>
    </location>
</feature>
<dbReference type="InterPro" id="IPR000160">
    <property type="entry name" value="GGDEF_dom"/>
</dbReference>
<dbReference type="FunFam" id="3.30.70.270:FF:000001">
    <property type="entry name" value="Diguanylate cyclase domain protein"/>
    <property type="match status" value="1"/>
</dbReference>
<keyword evidence="5" id="KW-1133">Transmembrane helix</keyword>
<comment type="cofactor">
    <cofactor evidence="1">
        <name>Mg(2+)</name>
        <dbReference type="ChEBI" id="CHEBI:18420"/>
    </cofactor>
</comment>
<keyword evidence="8" id="KW-1185">Reference proteome</keyword>
<keyword evidence="4" id="KW-0175">Coiled coil</keyword>
<dbReference type="EC" id="2.7.7.65" evidence="2"/>
<evidence type="ECO:0000259" key="6">
    <source>
        <dbReference type="PROSITE" id="PS50887"/>
    </source>
</evidence>
<sequence>MQQPKHPKQQSIRAITLITTFMGAVILLSVFALKQIKASTTEQIRDNLQTLLLTVQEAHHILVEQRRFAVSSIAETAAIVAVSKRILNEYHGGFPLADSENLRAFRQFILPIIRKFGDQGFFIIAPDYANIAAMDNNSLGRENLIARHKPELLAKVFNGETTFIPPIKADKEAATMFIVAPMLDSQQQVIAALALRINPRSYFSSVTTIGRIGETGETYAFDKSGTLLTESRFDQQLRDLNIISNNQSSSFNVLIKDPGGDLTQGYKAKLHYEQRPLTLMAAQATQGKSGTNTEGYRDYRGVPVMGAWIWDHKFQFGIATEINVEEALEPYYKTRNTFIQVLSISLVMVLLLLKLIFHLQRQHRNRIEQTNAELEQRVKERTADLEKMQKELSEANEELAMLAITDSLTGLYNRRHFDNQLSLEWQRCLRDNKSLAIILFDVDHFKQYNDHYGHLMGDMCLKNIGSLLNVSDITKRPSDIIARYGGEEFIVMLSNTDRDYCIQAANAICQKIRDLAIPHEYTGKSSQVVTVSVGFIICNNLESLRPNQLVSRADIALYSAKDAGRNQVVEYHDDQRIASRR</sequence>
<name>A0A3E0U254_9GAMM</name>
<dbReference type="Gene3D" id="3.30.70.270">
    <property type="match status" value="1"/>
</dbReference>
<evidence type="ECO:0000313" key="7">
    <source>
        <dbReference type="EMBL" id="REL30790.1"/>
    </source>
</evidence>
<dbReference type="CDD" id="cd01949">
    <property type="entry name" value="GGDEF"/>
    <property type="match status" value="1"/>
</dbReference>
<evidence type="ECO:0000256" key="5">
    <source>
        <dbReference type="SAM" id="Phobius"/>
    </source>
</evidence>
<feature type="transmembrane region" description="Helical" evidence="5">
    <location>
        <begin position="338"/>
        <end position="357"/>
    </location>
</feature>
<dbReference type="Proteomes" id="UP000256899">
    <property type="component" value="Unassembled WGS sequence"/>
</dbReference>
<dbReference type="PANTHER" id="PTHR45138:SF9">
    <property type="entry name" value="DIGUANYLATE CYCLASE DGCM-RELATED"/>
    <property type="match status" value="1"/>
</dbReference>
<evidence type="ECO:0000313" key="8">
    <source>
        <dbReference type="Proteomes" id="UP000256899"/>
    </source>
</evidence>
<proteinExistence type="predicted"/>
<dbReference type="InterPro" id="IPR043128">
    <property type="entry name" value="Rev_trsase/Diguanyl_cyclase"/>
</dbReference>
<dbReference type="InterPro" id="IPR029787">
    <property type="entry name" value="Nucleotide_cyclase"/>
</dbReference>
<dbReference type="NCBIfam" id="TIGR00254">
    <property type="entry name" value="GGDEF"/>
    <property type="match status" value="1"/>
</dbReference>
<dbReference type="EMBL" id="QUOT01000001">
    <property type="protein sequence ID" value="REL30790.1"/>
    <property type="molecule type" value="Genomic_DNA"/>
</dbReference>
<evidence type="ECO:0000256" key="4">
    <source>
        <dbReference type="SAM" id="Coils"/>
    </source>
</evidence>
<dbReference type="SMART" id="SM00267">
    <property type="entry name" value="GGDEF"/>
    <property type="match status" value="1"/>
</dbReference>
<accession>A0A3E0U254</accession>
<protein>
    <recommendedName>
        <fullName evidence="2">diguanylate cyclase</fullName>
        <ecNumber evidence="2">2.7.7.65</ecNumber>
    </recommendedName>
</protein>
<dbReference type="GO" id="GO:0043709">
    <property type="term" value="P:cell adhesion involved in single-species biofilm formation"/>
    <property type="evidence" value="ECO:0007669"/>
    <property type="project" value="TreeGrafter"/>
</dbReference>
<comment type="catalytic activity">
    <reaction evidence="3">
        <text>2 GTP = 3',3'-c-di-GMP + 2 diphosphate</text>
        <dbReference type="Rhea" id="RHEA:24898"/>
        <dbReference type="ChEBI" id="CHEBI:33019"/>
        <dbReference type="ChEBI" id="CHEBI:37565"/>
        <dbReference type="ChEBI" id="CHEBI:58805"/>
        <dbReference type="EC" id="2.7.7.65"/>
    </reaction>
</comment>
<dbReference type="CDD" id="cd14688">
    <property type="entry name" value="bZIP_YAP"/>
    <property type="match status" value="1"/>
</dbReference>
<dbReference type="GO" id="GO:0005886">
    <property type="term" value="C:plasma membrane"/>
    <property type="evidence" value="ECO:0007669"/>
    <property type="project" value="TreeGrafter"/>
</dbReference>
<dbReference type="PROSITE" id="PS50887">
    <property type="entry name" value="GGDEF"/>
    <property type="match status" value="1"/>
</dbReference>
<evidence type="ECO:0000256" key="1">
    <source>
        <dbReference type="ARBA" id="ARBA00001946"/>
    </source>
</evidence>
<dbReference type="AlphaFoldDB" id="A0A3E0U254"/>
<dbReference type="Pfam" id="PF00990">
    <property type="entry name" value="GGDEF"/>
    <property type="match status" value="1"/>
</dbReference>
<organism evidence="7 8">
    <name type="scientific">Thalassotalea euphylliae</name>
    <dbReference type="NCBI Taxonomy" id="1655234"/>
    <lineage>
        <taxon>Bacteria</taxon>
        <taxon>Pseudomonadati</taxon>
        <taxon>Pseudomonadota</taxon>
        <taxon>Gammaproteobacteria</taxon>
        <taxon>Alteromonadales</taxon>
        <taxon>Colwelliaceae</taxon>
        <taxon>Thalassotalea</taxon>
    </lineage>
</organism>
<gene>
    <name evidence="7" type="ORF">DXX94_08705</name>
</gene>
<dbReference type="GO" id="GO:0052621">
    <property type="term" value="F:diguanylate cyclase activity"/>
    <property type="evidence" value="ECO:0007669"/>
    <property type="project" value="UniProtKB-EC"/>
</dbReference>
<dbReference type="GO" id="GO:1902201">
    <property type="term" value="P:negative regulation of bacterial-type flagellum-dependent cell motility"/>
    <property type="evidence" value="ECO:0007669"/>
    <property type="project" value="TreeGrafter"/>
</dbReference>
<comment type="caution">
    <text evidence="7">The sequence shown here is derived from an EMBL/GenBank/DDBJ whole genome shotgun (WGS) entry which is preliminary data.</text>
</comment>